<dbReference type="PANTHER" id="PTHR34204">
    <property type="entry name" value="RNA-BINDING ASCH DOMAIN PROTEIN"/>
    <property type="match status" value="1"/>
</dbReference>
<organism evidence="1">
    <name type="scientific">Trepomonas sp. PC1</name>
    <dbReference type="NCBI Taxonomy" id="1076344"/>
    <lineage>
        <taxon>Eukaryota</taxon>
        <taxon>Metamonada</taxon>
        <taxon>Diplomonadida</taxon>
        <taxon>Hexamitidae</taxon>
        <taxon>Hexamitinae</taxon>
        <taxon>Trepomonas</taxon>
    </lineage>
</organism>
<protein>
    <submittedName>
        <fullName evidence="1">Uncharacterized protein</fullName>
    </submittedName>
</protein>
<evidence type="ECO:0000313" key="1">
    <source>
        <dbReference type="EMBL" id="JAP92238.1"/>
    </source>
</evidence>
<sequence length="161" mass="18934">QSQPQQTLQFQPVQIDTHQTLLEIKAKLLADIQYFLQLQPDQLCILLGRRTTQGSVDIPLDIDYQKLIIAANIKLKSDGERTVLNKAFWKHHHRNSQQQRWGQMKGSISSQNEQCQLILERMLQQVSFINWHQLDPRTICYEVRENDGWGARWVLVDMEKL</sequence>
<accession>A0A146K753</accession>
<reference evidence="1" key="1">
    <citation type="submission" date="2015-07" db="EMBL/GenBank/DDBJ databases">
        <title>Adaptation to a free-living lifestyle via gene acquisitions in the diplomonad Trepomonas sp. PC1.</title>
        <authorList>
            <person name="Xu F."/>
            <person name="Jerlstrom-Hultqvist J."/>
            <person name="Kolisko M."/>
            <person name="Simpson A.G.B."/>
            <person name="Roger A.J."/>
            <person name="Svard S.G."/>
            <person name="Andersson J.O."/>
        </authorList>
    </citation>
    <scope>NUCLEOTIDE SEQUENCE</scope>
    <source>
        <strain evidence="1">PC1</strain>
    </source>
</reference>
<dbReference type="EMBL" id="GDID01004368">
    <property type="protein sequence ID" value="JAP92238.1"/>
    <property type="molecule type" value="Transcribed_RNA"/>
</dbReference>
<dbReference type="PANTHER" id="PTHR34204:SF2">
    <property type="entry name" value="RNA-BINDING ASCH DOMAIN PROTEIN"/>
    <property type="match status" value="1"/>
</dbReference>
<gene>
    <name evidence="1" type="ORF">TPC1_15893</name>
</gene>
<feature type="non-terminal residue" evidence="1">
    <location>
        <position position="1"/>
    </location>
</feature>
<name>A0A146K753_9EUKA</name>
<dbReference type="AlphaFoldDB" id="A0A146K753"/>
<feature type="non-terminal residue" evidence="1">
    <location>
        <position position="161"/>
    </location>
</feature>
<proteinExistence type="predicted"/>